<name>A0A3S5A6V3_9PLAT</name>
<evidence type="ECO:0000313" key="2">
    <source>
        <dbReference type="Proteomes" id="UP000784294"/>
    </source>
</evidence>
<keyword evidence="2" id="KW-1185">Reference proteome</keyword>
<reference evidence="1" key="1">
    <citation type="submission" date="2018-11" db="EMBL/GenBank/DDBJ databases">
        <authorList>
            <consortium name="Pathogen Informatics"/>
        </authorList>
    </citation>
    <scope>NUCLEOTIDE SEQUENCE</scope>
</reference>
<dbReference type="EMBL" id="CAAALY010028730">
    <property type="protein sequence ID" value="VEL16510.1"/>
    <property type="molecule type" value="Genomic_DNA"/>
</dbReference>
<dbReference type="Proteomes" id="UP000784294">
    <property type="component" value="Unassembled WGS sequence"/>
</dbReference>
<sequence>MAATQVTHNFTDHPAACSLYLLQSRLAVQEDVERLKKSGLRKSLGQQPSMFFLVRGWHSNRVGVTTYLYIAHEMREALSHPQLRWTQAIK</sequence>
<comment type="caution">
    <text evidence="1">The sequence shown here is derived from an EMBL/GenBank/DDBJ whole genome shotgun (WGS) entry which is preliminary data.</text>
</comment>
<proteinExistence type="predicted"/>
<protein>
    <submittedName>
        <fullName evidence="1">Uncharacterized protein</fullName>
    </submittedName>
</protein>
<dbReference type="AlphaFoldDB" id="A0A3S5A6V3"/>
<evidence type="ECO:0000313" key="1">
    <source>
        <dbReference type="EMBL" id="VEL16510.1"/>
    </source>
</evidence>
<accession>A0A3S5A6V3</accession>
<organism evidence="1 2">
    <name type="scientific">Protopolystoma xenopodis</name>
    <dbReference type="NCBI Taxonomy" id="117903"/>
    <lineage>
        <taxon>Eukaryota</taxon>
        <taxon>Metazoa</taxon>
        <taxon>Spiralia</taxon>
        <taxon>Lophotrochozoa</taxon>
        <taxon>Platyhelminthes</taxon>
        <taxon>Monogenea</taxon>
        <taxon>Polyopisthocotylea</taxon>
        <taxon>Polystomatidea</taxon>
        <taxon>Polystomatidae</taxon>
        <taxon>Protopolystoma</taxon>
    </lineage>
</organism>
<gene>
    <name evidence="1" type="ORF">PXEA_LOCUS9950</name>
</gene>